<organism evidence="2 3">
    <name type="scientific">Iris pallida</name>
    <name type="common">Sweet iris</name>
    <dbReference type="NCBI Taxonomy" id="29817"/>
    <lineage>
        <taxon>Eukaryota</taxon>
        <taxon>Viridiplantae</taxon>
        <taxon>Streptophyta</taxon>
        <taxon>Embryophyta</taxon>
        <taxon>Tracheophyta</taxon>
        <taxon>Spermatophyta</taxon>
        <taxon>Magnoliopsida</taxon>
        <taxon>Liliopsida</taxon>
        <taxon>Asparagales</taxon>
        <taxon>Iridaceae</taxon>
        <taxon>Iridoideae</taxon>
        <taxon>Irideae</taxon>
        <taxon>Iris</taxon>
    </lineage>
</organism>
<reference evidence="2" key="1">
    <citation type="journal article" date="2023" name="GigaByte">
        <title>Genome assembly of the bearded iris, Iris pallida Lam.</title>
        <authorList>
            <person name="Bruccoleri R.E."/>
            <person name="Oakeley E.J."/>
            <person name="Faust A.M.E."/>
            <person name="Altorfer M."/>
            <person name="Dessus-Babus S."/>
            <person name="Burckhardt D."/>
            <person name="Oertli M."/>
            <person name="Naumann U."/>
            <person name="Petersen F."/>
            <person name="Wong J."/>
        </authorList>
    </citation>
    <scope>NUCLEOTIDE SEQUENCE</scope>
    <source>
        <strain evidence="2">GSM-AAB239-AS_SAM_17_03QT</strain>
    </source>
</reference>
<name>A0AAX6G4E9_IRIPA</name>
<reference evidence="2" key="2">
    <citation type="submission" date="2023-04" db="EMBL/GenBank/DDBJ databases">
        <authorList>
            <person name="Bruccoleri R.E."/>
            <person name="Oakeley E.J."/>
            <person name="Faust A.-M."/>
            <person name="Dessus-Babus S."/>
            <person name="Altorfer M."/>
            <person name="Burckhardt D."/>
            <person name="Oertli M."/>
            <person name="Naumann U."/>
            <person name="Petersen F."/>
            <person name="Wong J."/>
        </authorList>
    </citation>
    <scope>NUCLEOTIDE SEQUENCE</scope>
    <source>
        <strain evidence="2">GSM-AAB239-AS_SAM_17_03QT</strain>
        <tissue evidence="2">Leaf</tissue>
    </source>
</reference>
<accession>A0AAX6G4E9</accession>
<comment type="caution">
    <text evidence="2">The sequence shown here is derived from an EMBL/GenBank/DDBJ whole genome shotgun (WGS) entry which is preliminary data.</text>
</comment>
<dbReference type="AlphaFoldDB" id="A0AAX6G4E9"/>
<proteinExistence type="predicted"/>
<protein>
    <submittedName>
        <fullName evidence="2">Transcription factor</fullName>
    </submittedName>
</protein>
<dbReference type="Proteomes" id="UP001140949">
    <property type="component" value="Unassembled WGS sequence"/>
</dbReference>
<gene>
    <name evidence="2" type="ORF">M6B38_386415</name>
</gene>
<evidence type="ECO:0000256" key="1">
    <source>
        <dbReference type="SAM" id="MobiDB-lite"/>
    </source>
</evidence>
<feature type="compositionally biased region" description="Polar residues" evidence="1">
    <location>
        <begin position="78"/>
        <end position="91"/>
    </location>
</feature>
<evidence type="ECO:0000313" key="3">
    <source>
        <dbReference type="Proteomes" id="UP001140949"/>
    </source>
</evidence>
<dbReference type="EMBL" id="JANAVB010023799">
    <property type="protein sequence ID" value="KAJ6823031.1"/>
    <property type="molecule type" value="Genomic_DNA"/>
</dbReference>
<feature type="region of interest" description="Disordered" evidence="1">
    <location>
        <begin position="67"/>
        <end position="91"/>
    </location>
</feature>
<sequence length="91" mass="11175">MNSKESNTQIIIYLIRALTYIVQMNCQHIISYHIYLSSSPVLYPRVHRRGSRWISSRWLIHQYRREKTKMKTRKEKWQQQQQHNKRTSSPC</sequence>
<keyword evidence="3" id="KW-1185">Reference proteome</keyword>
<evidence type="ECO:0000313" key="2">
    <source>
        <dbReference type="EMBL" id="KAJ6823031.1"/>
    </source>
</evidence>